<gene>
    <name evidence="11" type="ORF">GCM10010923_05050</name>
</gene>
<comment type="subcellular location">
    <subcellularLocation>
        <location evidence="1 7">Cytoplasm</location>
    </subcellularLocation>
</comment>
<dbReference type="SUPFAM" id="SSF50156">
    <property type="entry name" value="PDZ domain-like"/>
    <property type="match status" value="1"/>
</dbReference>
<dbReference type="Gene3D" id="3.90.226.10">
    <property type="entry name" value="2-enoyl-CoA Hydratase, Chain A, domain 1"/>
    <property type="match status" value="1"/>
</dbReference>
<proteinExistence type="inferred from homology"/>
<dbReference type="SUPFAM" id="SSF52096">
    <property type="entry name" value="ClpP/crotonase"/>
    <property type="match status" value="1"/>
</dbReference>
<dbReference type="Gene3D" id="2.30.42.10">
    <property type="match status" value="1"/>
</dbReference>
<evidence type="ECO:0000256" key="9">
    <source>
        <dbReference type="SAM" id="SignalP"/>
    </source>
</evidence>
<feature type="signal peptide" evidence="9">
    <location>
        <begin position="1"/>
        <end position="21"/>
    </location>
</feature>
<dbReference type="GO" id="GO:0006508">
    <property type="term" value="P:proteolysis"/>
    <property type="evidence" value="ECO:0007669"/>
    <property type="project" value="UniProtKB-KW"/>
</dbReference>
<dbReference type="InterPro" id="IPR029045">
    <property type="entry name" value="ClpP/crotonase-like_dom_sf"/>
</dbReference>
<dbReference type="SUPFAM" id="SSF82171">
    <property type="entry name" value="DPP6 N-terminal domain-like"/>
    <property type="match status" value="1"/>
</dbReference>
<feature type="compositionally biased region" description="Basic and acidic residues" evidence="8">
    <location>
        <begin position="552"/>
        <end position="567"/>
    </location>
</feature>
<keyword evidence="12" id="KW-1185">Reference proteome</keyword>
<keyword evidence="4 7" id="KW-0645">Protease</keyword>
<sequence>MMKWMMAGLLASSVAVTPALAQTKLLRDPALSDNQMVFAYAGDIWIANPDGSNARRLTSHAADERDPVFSSDGSMVAFSANYDGNYDVFVVAASGGTPKRLTWHPGNDNVQGFTPDGRSVVFASARETRSGRAGAIYTVSVVGGFPEKMSEMRSVGGSYSEDGELFANVPGVSGYNGLWGGSSGWRGYRGGTQPSIEVVDPDARALREISGEGSTEFDPFWMGGQLYFLSDRAADKVFNVYRWNPADGSVAKVTGETTWDVRNADGRNGRIVYEAGGELKEFTVASGSTRTLPIALSPDLPQRQKQWKDVSDNIESVAISPSAQRVAITARGEVFTVPTDKGSTRNISASAAERNYSGIWSHDGTKLAYITDDGDGQALVIEDQSGIESARRVALGPDFYQLVDWGGDGKYLIYADNKLSLRALDVAAGTSWTVARTDRRNGDFDAALHPNGRWLAYTTRGATYNAALNLYDLTTRRTYPVTGEFADIGSPTFSKDGKLLFFTASTNAGPQALGLDMTSQEQPYRAGIYALVLEKDGKSPLAPILADEEADGDAKPDADKEEKKDEADPVVDPENLRRRMISLPVAEQFYTSLATAKDGSLYYVALEQAGDRNDAPGDAPQAGSQLYRFDFEEREAKTVASGITGIQIDAKGETLLLAKPGGEFMTSKAGEKLDPTPLNLSGLKLYVDPAQEWRQIFNDVWRMEQAYFYDPNMHGLDWAAIKRRYEPLLAHVGRREDLNELLVEMIGEMQVGHNRVGGGDVWSGGSSSPGLLGADIRLENGRYRIKKIYDGEQWNPFIDAPLDAPGVDVKEGDYILAVNGREVTARDNIFEALSGSAGTQVALTVASTPNGERRTSVVEPVRNEGALRLWSWVEDNRRYVDEKTGGKVAYVYMPNTADAGYTFFNRMYFAQTDKKALILDERSNGGGQAANYVIDVLRREYLAGWKDREGLNWSTPGSGIWGPKAMLIDQDAGSGGDWMPYAFRASGLGPLIGTRTWGGLIGISANPNLIDGGFLVVPFFRFFEPDGTWSIENEGVSPDMRVELDQLALDRGEDTQLDAAIAYILAELERNPARDPNWTPPYPTELGD</sequence>
<dbReference type="InterPro" id="IPR036034">
    <property type="entry name" value="PDZ_sf"/>
</dbReference>
<evidence type="ECO:0000313" key="11">
    <source>
        <dbReference type="EMBL" id="GFZ99657.1"/>
    </source>
</evidence>
<feature type="domain" description="Tail specific protease" evidence="10">
    <location>
        <begin position="853"/>
        <end position="1043"/>
    </location>
</feature>
<evidence type="ECO:0000256" key="8">
    <source>
        <dbReference type="SAM" id="MobiDB-lite"/>
    </source>
</evidence>
<dbReference type="InterPro" id="IPR012393">
    <property type="entry name" value="Tricorn_protease"/>
</dbReference>
<dbReference type="InterPro" id="IPR005151">
    <property type="entry name" value="Tail-specific_protease"/>
</dbReference>
<evidence type="ECO:0000256" key="3">
    <source>
        <dbReference type="ARBA" id="ARBA00022490"/>
    </source>
</evidence>
<dbReference type="InterPro" id="IPR015943">
    <property type="entry name" value="WD40/YVTN_repeat-like_dom_sf"/>
</dbReference>
<dbReference type="SUPFAM" id="SSF69304">
    <property type="entry name" value="Tricorn protease N-terminal domain"/>
    <property type="match status" value="1"/>
</dbReference>
<dbReference type="CDD" id="cd10828">
    <property type="entry name" value="cpPDZ_Tricorn-protease"/>
    <property type="match status" value="1"/>
</dbReference>
<dbReference type="PANTHER" id="PTHR43253">
    <property type="entry name" value="TRICORN PROTEASE HOMOLOG 2-RELATED"/>
    <property type="match status" value="1"/>
</dbReference>
<dbReference type="RefSeq" id="WP_188641207.1">
    <property type="nucleotide sequence ID" value="NZ_BMID01000001.1"/>
</dbReference>
<feature type="chain" id="PRO_5047359358" description="Tricorn protease homolog" evidence="9">
    <location>
        <begin position="22"/>
        <end position="1088"/>
    </location>
</feature>
<evidence type="ECO:0000256" key="2">
    <source>
        <dbReference type="ARBA" id="ARBA00008524"/>
    </source>
</evidence>
<comment type="caution">
    <text evidence="11">The sequence shown here is derived from an EMBL/GenBank/DDBJ whole genome shotgun (WGS) entry which is preliminary data.</text>
</comment>
<keyword evidence="9" id="KW-0732">Signal</keyword>
<evidence type="ECO:0000256" key="7">
    <source>
        <dbReference type="PIRNR" id="PIRNR036421"/>
    </source>
</evidence>
<dbReference type="Pfam" id="PF26550">
    <property type="entry name" value="Tricorn_2nd"/>
    <property type="match status" value="1"/>
</dbReference>
<evidence type="ECO:0000256" key="4">
    <source>
        <dbReference type="ARBA" id="ARBA00022670"/>
    </source>
</evidence>
<evidence type="ECO:0000259" key="10">
    <source>
        <dbReference type="SMART" id="SM00245"/>
    </source>
</evidence>
<keyword evidence="3 7" id="KW-0963">Cytoplasm</keyword>
<dbReference type="Pfam" id="PF26549">
    <property type="entry name" value="Tricorn_N"/>
    <property type="match status" value="1"/>
</dbReference>
<dbReference type="InterPro" id="IPR028204">
    <property type="entry name" value="Tricorn_C1"/>
</dbReference>
<accession>A0ABQ1F526</accession>
<feature type="region of interest" description="Disordered" evidence="8">
    <location>
        <begin position="544"/>
        <end position="572"/>
    </location>
</feature>
<comment type="function">
    <text evidence="7">Degrades oligopeptides.</text>
</comment>
<evidence type="ECO:0000256" key="1">
    <source>
        <dbReference type="ARBA" id="ARBA00004496"/>
    </source>
</evidence>
<dbReference type="Pfam" id="PF14685">
    <property type="entry name" value="PDZ_Tricorn"/>
    <property type="match status" value="1"/>
</dbReference>
<dbReference type="EMBL" id="BMID01000001">
    <property type="protein sequence ID" value="GFZ99657.1"/>
    <property type="molecule type" value="Genomic_DNA"/>
</dbReference>
<organism evidence="11 12">
    <name type="scientific">Blastomonas marina</name>
    <dbReference type="NCBI Taxonomy" id="1867408"/>
    <lineage>
        <taxon>Bacteria</taxon>
        <taxon>Pseudomonadati</taxon>
        <taxon>Pseudomonadota</taxon>
        <taxon>Alphaproteobacteria</taxon>
        <taxon>Sphingomonadales</taxon>
        <taxon>Sphingomonadaceae</taxon>
        <taxon>Blastomonas</taxon>
    </lineage>
</organism>
<dbReference type="Gene3D" id="2.130.10.10">
    <property type="entry name" value="YVTN repeat-like/Quinoprotein amine dehydrogenase"/>
    <property type="match status" value="1"/>
</dbReference>
<keyword evidence="5 7" id="KW-0378">Hydrolase</keyword>
<dbReference type="Pfam" id="PF03572">
    <property type="entry name" value="Peptidase_S41"/>
    <property type="match status" value="1"/>
</dbReference>
<dbReference type="InterPro" id="IPR029414">
    <property type="entry name" value="Tricorn_PDZ"/>
</dbReference>
<dbReference type="EC" id="3.4.21.-" evidence="7"/>
<name>A0ABQ1F526_9SPHN</name>
<dbReference type="PANTHER" id="PTHR43253:SF1">
    <property type="entry name" value="TRICORN PROTEASE HOMOLOG 2-RELATED"/>
    <property type="match status" value="1"/>
</dbReference>
<comment type="similarity">
    <text evidence="2 7">Belongs to the peptidase S41B family.</text>
</comment>
<dbReference type="CDD" id="cd07562">
    <property type="entry name" value="Peptidase_S41_TRI"/>
    <property type="match status" value="1"/>
</dbReference>
<evidence type="ECO:0000256" key="6">
    <source>
        <dbReference type="ARBA" id="ARBA00022825"/>
    </source>
</evidence>
<dbReference type="PIRSF" id="PIRSF036421">
    <property type="entry name" value="Tricorn_protease"/>
    <property type="match status" value="1"/>
</dbReference>
<dbReference type="Pfam" id="PF14684">
    <property type="entry name" value="Tricorn_C1"/>
    <property type="match status" value="1"/>
</dbReference>
<protein>
    <recommendedName>
        <fullName evidence="7">Tricorn protease homolog</fullName>
        <ecNumber evidence="7">3.4.21.-</ecNumber>
    </recommendedName>
</protein>
<evidence type="ECO:0000313" key="12">
    <source>
        <dbReference type="Proteomes" id="UP000603317"/>
    </source>
</evidence>
<dbReference type="GO" id="GO:0008233">
    <property type="term" value="F:peptidase activity"/>
    <property type="evidence" value="ECO:0007669"/>
    <property type="project" value="UniProtKB-KW"/>
</dbReference>
<dbReference type="SMART" id="SM00245">
    <property type="entry name" value="TSPc"/>
    <property type="match status" value="1"/>
</dbReference>
<reference evidence="12" key="1">
    <citation type="journal article" date="2019" name="Int. J. Syst. Evol. Microbiol.">
        <title>The Global Catalogue of Microorganisms (GCM) 10K type strain sequencing project: providing services to taxonomists for standard genome sequencing and annotation.</title>
        <authorList>
            <consortium name="The Broad Institute Genomics Platform"/>
            <consortium name="The Broad Institute Genome Sequencing Center for Infectious Disease"/>
            <person name="Wu L."/>
            <person name="Ma J."/>
        </authorList>
    </citation>
    <scope>NUCLEOTIDE SEQUENCE [LARGE SCALE GENOMIC DNA]</scope>
    <source>
        <strain evidence="12">CGMCC 1.15297</strain>
    </source>
</reference>
<evidence type="ECO:0000256" key="5">
    <source>
        <dbReference type="ARBA" id="ARBA00022801"/>
    </source>
</evidence>
<dbReference type="Proteomes" id="UP000603317">
    <property type="component" value="Unassembled WGS sequence"/>
</dbReference>
<dbReference type="Gene3D" id="3.30.750.44">
    <property type="match status" value="1"/>
</dbReference>
<dbReference type="Gene3D" id="2.120.10.60">
    <property type="entry name" value="Tricorn protease N-terminal domain"/>
    <property type="match status" value="1"/>
</dbReference>
<keyword evidence="6 7" id="KW-0720">Serine protease</keyword>